<dbReference type="SUPFAM" id="SSF48371">
    <property type="entry name" value="ARM repeat"/>
    <property type="match status" value="1"/>
</dbReference>
<dbReference type="Pfam" id="PF10350">
    <property type="entry name" value="DUF2428"/>
    <property type="match status" value="1"/>
</dbReference>
<dbReference type="Proteomes" id="UP001152803">
    <property type="component" value="Unassembled WGS sequence"/>
</dbReference>
<reference evidence="6" key="1">
    <citation type="journal article" date="2023" name="Science">
        <title>Genome structures resolve the early diversification of teleost fishes.</title>
        <authorList>
            <person name="Parey E."/>
            <person name="Louis A."/>
            <person name="Montfort J."/>
            <person name="Bouchez O."/>
            <person name="Roques C."/>
            <person name="Iampietro C."/>
            <person name="Lluch J."/>
            <person name="Castinel A."/>
            <person name="Donnadieu C."/>
            <person name="Desvignes T."/>
            <person name="Floi Bucao C."/>
            <person name="Jouanno E."/>
            <person name="Wen M."/>
            <person name="Mejri S."/>
            <person name="Dirks R."/>
            <person name="Jansen H."/>
            <person name="Henkel C."/>
            <person name="Chen W.J."/>
            <person name="Zahm M."/>
            <person name="Cabau C."/>
            <person name="Klopp C."/>
            <person name="Thompson A.W."/>
            <person name="Robinson-Rechavi M."/>
            <person name="Braasch I."/>
            <person name="Lecointre G."/>
            <person name="Bobe J."/>
            <person name="Postlethwait J.H."/>
            <person name="Berthelot C."/>
            <person name="Roest Crollius H."/>
            <person name="Guiguen Y."/>
        </authorList>
    </citation>
    <scope>NUCLEOTIDE SEQUENCE</scope>
    <source>
        <strain evidence="6">Concon-B</strain>
    </source>
</reference>
<dbReference type="InterPro" id="IPR016024">
    <property type="entry name" value="ARM-type_fold"/>
</dbReference>
<evidence type="ECO:0000313" key="7">
    <source>
        <dbReference type="Proteomes" id="UP001152803"/>
    </source>
</evidence>
<dbReference type="GO" id="GO:0005829">
    <property type="term" value="C:cytosol"/>
    <property type="evidence" value="ECO:0007669"/>
    <property type="project" value="TreeGrafter"/>
</dbReference>
<evidence type="ECO:0000256" key="3">
    <source>
        <dbReference type="ARBA" id="ARBA00035625"/>
    </source>
</evidence>
<keyword evidence="7" id="KW-1185">Reference proteome</keyword>
<evidence type="ECO:0008006" key="8">
    <source>
        <dbReference type="Google" id="ProtNLM"/>
    </source>
</evidence>
<comment type="similarity">
    <text evidence="1">Belongs to the THADA family.</text>
</comment>
<dbReference type="InterPro" id="IPR056842">
    <property type="entry name" value="THADA-like_TPR_C"/>
</dbReference>
<sequence length="827" mass="89514">MATPGFIESPLSTEYLKRASTVFRDILLKCRHWGAVEGCCVGFTKFCAALLSDSDPELQEIPARMLKQGLSVLRSPRGASVTRRAAGLPVLILCVVAAEESHKSRPLLALSVTTLLETASAPVPQSWDQTVDLPQVCAVHTLQALVRGSALGVAVLQYAASVTVLSLRLLSSPCWAMRNAALQLYTPWRRRGGPQHGMSPQAFFAHYPALLPFLLGELRQAAGEPGAGPERARLRLHPALFPVLTLLGKLQPGVQDQARSLSAFLAPLLQLAASSILNVRKMAARALVVMTPPAEYAGALLQLVKGLPEPGAPCSHNLLHGQLEQIRALLGRALSTDGAPLDSGLSELVACFESKLWLVTSSQRCPLIRSSYLSVCALLARFCSTSFLDQLQAVLLSELQSPSSLQLQVGSASFLQSAAGFLCEEAVRTGHPWRAARAWRDLPAEGADVRLSLVRWAAEGRSRRGAGLQEAMEKALRENLKAALQDSSVEYRRLYLAALVTVLSPGLTPAPREGGPELLSQALCALSLLLSHSSPVELSLRWAGLLELYRPPEAPEVLRLACAQALRLAGAPMVSGPLKGHSPCVTLGPRLLSTAVWLLQDEDPRVRSQAARFASAVSHARTGGAEGPRFQMQVNQAVRCVLDLLQEEFWDSAHTLEALLTHLPACDLSALLGDVQQAACVSLYEQDEPNVFAEPAVMCERLLPRLLTLAGRAPESPRLSGLLRRWARENSADVQRNISLCSRLQGEAVAPRWLALAVEPRFHRGLCGLFARAGLLLALPGTWEELRPLCCPLRLRAELQQVYRLLYRNGVVLPEAIPANIGLQRPV</sequence>
<dbReference type="GO" id="GO:0030488">
    <property type="term" value="P:tRNA methylation"/>
    <property type="evidence" value="ECO:0007669"/>
    <property type="project" value="TreeGrafter"/>
</dbReference>
<feature type="domain" description="DUF2428" evidence="4">
    <location>
        <begin position="11"/>
        <end position="176"/>
    </location>
</feature>
<comment type="caution">
    <text evidence="6">The sequence shown here is derived from an EMBL/GenBank/DDBJ whole genome shotgun (WGS) entry which is preliminary data.</text>
</comment>
<organism evidence="6 7">
    <name type="scientific">Conger conger</name>
    <name type="common">Conger eel</name>
    <name type="synonym">Muraena conger</name>
    <dbReference type="NCBI Taxonomy" id="82655"/>
    <lineage>
        <taxon>Eukaryota</taxon>
        <taxon>Metazoa</taxon>
        <taxon>Chordata</taxon>
        <taxon>Craniata</taxon>
        <taxon>Vertebrata</taxon>
        <taxon>Euteleostomi</taxon>
        <taxon>Actinopterygii</taxon>
        <taxon>Neopterygii</taxon>
        <taxon>Teleostei</taxon>
        <taxon>Anguilliformes</taxon>
        <taxon>Congridae</taxon>
        <taxon>Conger</taxon>
    </lineage>
</organism>
<keyword evidence="2" id="KW-0819">tRNA processing</keyword>
<accession>A0A9Q1DAA6</accession>
<evidence type="ECO:0000259" key="4">
    <source>
        <dbReference type="Pfam" id="PF10350"/>
    </source>
</evidence>
<name>A0A9Q1DAA6_CONCO</name>
<feature type="domain" description="tRNA (32-2'-O)-methyltransferase regulator THADA-like C-terminal TPR repeats region" evidence="5">
    <location>
        <begin position="194"/>
        <end position="329"/>
    </location>
</feature>
<gene>
    <name evidence="6" type="ORF">COCON_G00161300</name>
</gene>
<evidence type="ECO:0000259" key="5">
    <source>
        <dbReference type="Pfam" id="PF25151"/>
    </source>
</evidence>
<dbReference type="PANTHER" id="PTHR14387:SF0">
    <property type="entry name" value="DUF2428 DOMAIN-CONTAINING PROTEIN"/>
    <property type="match status" value="1"/>
</dbReference>
<proteinExistence type="inferred from homology"/>
<protein>
    <recommendedName>
        <fullName evidence="8">DUF2428 domain-containing protein</fullName>
    </recommendedName>
</protein>
<dbReference type="PANTHER" id="PTHR14387">
    <property type="entry name" value="THADA/DEATH RECEPTOR INTERACTING PROTEIN"/>
    <property type="match status" value="1"/>
</dbReference>
<dbReference type="OrthoDB" id="73997at2759"/>
<dbReference type="EMBL" id="JAFJMO010000011">
    <property type="protein sequence ID" value="KAJ8263673.1"/>
    <property type="molecule type" value="Genomic_DNA"/>
</dbReference>
<comment type="function">
    <text evidence="3">Together with methyltransferase FTSJ1, methylates the 2'-O-ribose of nucleotides at position 32 of the anticodon loop of substrate tRNAs.</text>
</comment>
<dbReference type="InterPro" id="IPR051954">
    <property type="entry name" value="tRNA_methyltransferase_THADA"/>
</dbReference>
<dbReference type="InterPro" id="IPR019442">
    <property type="entry name" value="THADA/TRM732_DUF2428"/>
</dbReference>
<dbReference type="AlphaFoldDB" id="A0A9Q1DAA6"/>
<evidence type="ECO:0000256" key="2">
    <source>
        <dbReference type="ARBA" id="ARBA00022694"/>
    </source>
</evidence>
<dbReference type="Pfam" id="PF25151">
    <property type="entry name" value="TPR_Trm732_C"/>
    <property type="match status" value="1"/>
</dbReference>
<evidence type="ECO:0000256" key="1">
    <source>
        <dbReference type="ARBA" id="ARBA00010409"/>
    </source>
</evidence>
<evidence type="ECO:0000313" key="6">
    <source>
        <dbReference type="EMBL" id="KAJ8263673.1"/>
    </source>
</evidence>